<sequence>MPESRLTWHRGSVLPYASLWHTVLRACALNALHPADLPTTSACPTRTVNLLDIQTSRIDVAALAGALGEPPGAFDWSTLDALPPALRVALAVPQPRVCFACLASGYHSALFSVALLDACPIHHTPLVDRCRCGAPFNAALRSLADFGTAGSCQCGRLHFFTHETCRQPSMTADMTQALIPIVAWLHALSRLIRPSRLDEALSQHLKGSLEWLVTTAQSLGVAYPACLRHSLPMSAHIETVVYGAPSKAAPRRDRPSPTDVPEDGRSSRRQTESVIDVYRALARHIRRHVTPDGDLWVSRFMRSCDPIEIGELICGSGNAQIAFVAMLWARSVEPGVERRRWPYRLLPTGLNNSLTEIVAADCRLCGVDDSDTEMRHWLTCHAARVSLGALWNHAQGRATCAVCLRLAAWDKASQGTSRRDSAWLAVTTPFSVRFAAPTLSSWSTKRRASKTLRKAANAAREQARHDVMWAASKGACLTWSEGDDWHVIDAIAPVDFDVRRRRLLGWKDGHPWCWLYRTADSRFVARWDHAPLQVLAASPGEAFTALRCCALEYRRICKVDLPFAAPLSIAVPFPVETPSAVNYQFTVSAARCTEGFWRDARILAQAARRHRARTTRRIGEQRAEPSPL</sequence>
<evidence type="ECO:0000313" key="3">
    <source>
        <dbReference type="Proteomes" id="UP000195221"/>
    </source>
</evidence>
<dbReference type="EMBL" id="NBTZ01000057">
    <property type="protein sequence ID" value="OTP74887.1"/>
    <property type="molecule type" value="Genomic_DNA"/>
</dbReference>
<dbReference type="Proteomes" id="UP000195221">
    <property type="component" value="Unassembled WGS sequence"/>
</dbReference>
<evidence type="ECO:0000256" key="1">
    <source>
        <dbReference type="SAM" id="MobiDB-lite"/>
    </source>
</evidence>
<organism evidence="2 3">
    <name type="scientific">Caballeronia sordidicola</name>
    <name type="common">Burkholderia sordidicola</name>
    <dbReference type="NCBI Taxonomy" id="196367"/>
    <lineage>
        <taxon>Bacteria</taxon>
        <taxon>Pseudomonadati</taxon>
        <taxon>Pseudomonadota</taxon>
        <taxon>Betaproteobacteria</taxon>
        <taxon>Burkholderiales</taxon>
        <taxon>Burkholderiaceae</taxon>
        <taxon>Caballeronia</taxon>
    </lineage>
</organism>
<comment type="caution">
    <text evidence="2">The sequence shown here is derived from an EMBL/GenBank/DDBJ whole genome shotgun (WGS) entry which is preliminary data.</text>
</comment>
<dbReference type="AlphaFoldDB" id="A0A242MTX7"/>
<protein>
    <recommendedName>
        <fullName evidence="4">TniQ protein</fullName>
    </recommendedName>
</protein>
<gene>
    <name evidence="2" type="ORF">PAMC26577_14300</name>
</gene>
<evidence type="ECO:0000313" key="2">
    <source>
        <dbReference type="EMBL" id="OTP74887.1"/>
    </source>
</evidence>
<name>A0A242MTX7_CABSO</name>
<evidence type="ECO:0008006" key="4">
    <source>
        <dbReference type="Google" id="ProtNLM"/>
    </source>
</evidence>
<feature type="compositionally biased region" description="Basic and acidic residues" evidence="1">
    <location>
        <begin position="250"/>
        <end position="270"/>
    </location>
</feature>
<reference evidence="2 3" key="1">
    <citation type="submission" date="2017-03" db="EMBL/GenBank/DDBJ databases">
        <title>Genome analysis of strain PAMC 26577.</title>
        <authorList>
            <person name="Oh H.-M."/>
            <person name="Yang J.-A."/>
        </authorList>
    </citation>
    <scope>NUCLEOTIDE SEQUENCE [LARGE SCALE GENOMIC DNA]</scope>
    <source>
        <strain evidence="2 3">PAMC 26577</strain>
    </source>
</reference>
<feature type="region of interest" description="Disordered" evidence="1">
    <location>
        <begin position="246"/>
        <end position="270"/>
    </location>
</feature>
<accession>A0A242MTX7</accession>
<proteinExistence type="predicted"/>